<dbReference type="Ensembl" id="ENSGALT00010059760.1">
    <property type="protein sequence ID" value="ENSGALP00010036520.1"/>
    <property type="gene ID" value="ENSGALG00010024501.1"/>
</dbReference>
<dbReference type="GO" id="GO:0008089">
    <property type="term" value="P:anterograde axonal transport"/>
    <property type="evidence" value="ECO:0007669"/>
    <property type="project" value="Ensembl"/>
</dbReference>
<dbReference type="FunFam" id="3.40.50.300:FF:002484">
    <property type="entry name" value="ADP ribosylation factor like GTPase 8B"/>
    <property type="match status" value="1"/>
</dbReference>
<dbReference type="InterPro" id="IPR044154">
    <property type="entry name" value="Arl8a/8b"/>
</dbReference>
<dbReference type="GO" id="GO:0051233">
    <property type="term" value="C:spindle midzone"/>
    <property type="evidence" value="ECO:0007669"/>
    <property type="project" value="Ensembl"/>
</dbReference>
<dbReference type="GO" id="GO:0003924">
    <property type="term" value="F:GTPase activity"/>
    <property type="evidence" value="ECO:0007669"/>
    <property type="project" value="InterPro"/>
</dbReference>
<dbReference type="Pfam" id="PF00025">
    <property type="entry name" value="Arf"/>
    <property type="match status" value="1"/>
</dbReference>
<dbReference type="GO" id="GO:0046872">
    <property type="term" value="F:metal ion binding"/>
    <property type="evidence" value="ECO:0007669"/>
    <property type="project" value="UniProtKB-KW"/>
</dbReference>
<reference evidence="8" key="2">
    <citation type="submission" date="2025-08" db="UniProtKB">
        <authorList>
            <consortium name="Ensembl"/>
        </authorList>
    </citation>
    <scope>IDENTIFICATION</scope>
    <source>
        <strain evidence="8">broiler</strain>
    </source>
</reference>
<dbReference type="Proteomes" id="UP000000539">
    <property type="component" value="Chromosome 26"/>
</dbReference>
<comment type="subcellular location">
    <subcellularLocation>
        <location evidence="1">Late endosome membrane</location>
    </subcellularLocation>
    <subcellularLocation>
        <location evidence="2">Lysosome membrane</location>
    </subcellularLocation>
</comment>
<evidence type="ECO:0000313" key="9">
    <source>
        <dbReference type="Proteomes" id="UP000000539"/>
    </source>
</evidence>
<dbReference type="PRINTS" id="PR00328">
    <property type="entry name" value="SAR1GTPBP"/>
</dbReference>
<sequence length="246" mass="27490">MVSAHRSDSTNPDSWWQWDAANLQRFHASAQRVAELCCLCVDKARQQPRGGSWGRGMGDTAPAENLGLLLARLSAPVVLLCSLGQAGGFLSLLMLFGLSLQSGQFNEDMIPTVGFNMRKITKGNVTIKLWDIGGQPRFRSMWERYCRGVSAIVYMVDAADQEKIEASKNELHNLLDKPQLQGIPVLVLGNKRDLPGALDEKELIEKMNLSAIQDREICCYSISCKEKDNIDITLQWLIQHSKSRRS</sequence>
<reference evidence="8" key="1">
    <citation type="submission" date="2020-11" db="EMBL/GenBank/DDBJ databases">
        <title>Gallus gallus (Chicken) genome, bGalGal1, GRCg7b, maternal haplotype autosomes + Z &amp; W.</title>
        <authorList>
            <person name="Warren W."/>
            <person name="Formenti G."/>
            <person name="Fedrigo O."/>
            <person name="Haase B."/>
            <person name="Mountcastle J."/>
            <person name="Balacco J."/>
            <person name="Tracey A."/>
            <person name="Schneider V."/>
            <person name="Okimoto R."/>
            <person name="Cheng H."/>
            <person name="Hawken R."/>
            <person name="Howe K."/>
            <person name="Jarvis E.D."/>
        </authorList>
    </citation>
    <scope>NUCLEOTIDE SEQUENCE [LARGE SCALE GENOMIC DNA]</scope>
    <source>
        <strain evidence="8">Broiler</strain>
    </source>
</reference>
<dbReference type="PROSITE" id="PS51417">
    <property type="entry name" value="ARF"/>
    <property type="match status" value="1"/>
</dbReference>
<dbReference type="GO" id="GO:0031902">
    <property type="term" value="C:late endosome membrane"/>
    <property type="evidence" value="ECO:0007669"/>
    <property type="project" value="UniProtKB-SubCell"/>
</dbReference>
<keyword evidence="10" id="KW-1267">Proteomics identification</keyword>
<evidence type="ECO:0000256" key="4">
    <source>
        <dbReference type="ARBA" id="ARBA00022741"/>
    </source>
</evidence>
<gene>
    <name evidence="8" type="primary">ARL8A</name>
</gene>
<dbReference type="GO" id="GO:0005525">
    <property type="term" value="F:GTP binding"/>
    <property type="evidence" value="ECO:0007669"/>
    <property type="project" value="UniProtKB-KW"/>
</dbReference>
<keyword evidence="7" id="KW-0479">Metal-binding</keyword>
<dbReference type="GO" id="GO:0005765">
    <property type="term" value="C:lysosomal membrane"/>
    <property type="evidence" value="ECO:0007669"/>
    <property type="project" value="UniProtKB-SubCell"/>
</dbReference>
<dbReference type="SUPFAM" id="SSF52540">
    <property type="entry name" value="P-loop containing nucleoside triphosphate hydrolases"/>
    <property type="match status" value="1"/>
</dbReference>
<feature type="binding site" evidence="6">
    <location>
        <begin position="190"/>
        <end position="193"/>
    </location>
    <ligand>
        <name>GTP</name>
        <dbReference type="ChEBI" id="CHEBI:37565"/>
    </ligand>
</feature>
<dbReference type="PROSITE" id="PS51422">
    <property type="entry name" value="SAR1"/>
    <property type="match status" value="1"/>
</dbReference>
<evidence type="ECO:0007829" key="10">
    <source>
        <dbReference type="PeptideAtlas" id="A0A8V1A1Y4"/>
    </source>
</evidence>
<dbReference type="GO" id="GO:0030496">
    <property type="term" value="C:midbody"/>
    <property type="evidence" value="ECO:0007669"/>
    <property type="project" value="Ensembl"/>
</dbReference>
<evidence type="ECO:0000256" key="3">
    <source>
        <dbReference type="ARBA" id="ARBA00010290"/>
    </source>
</evidence>
<reference evidence="8" key="3">
    <citation type="submission" date="2025-09" db="UniProtKB">
        <authorList>
            <consortium name="Ensembl"/>
        </authorList>
    </citation>
    <scope>IDENTIFICATION</scope>
    <source>
        <strain evidence="8">broiler</strain>
    </source>
</reference>
<dbReference type="OrthoDB" id="2011769at2759"/>
<keyword evidence="5 6" id="KW-0342">GTP-binding</keyword>
<comment type="similarity">
    <text evidence="3">Belongs to the small GTPase superfamily. Arf family.</text>
</comment>
<evidence type="ECO:0000256" key="1">
    <source>
        <dbReference type="ARBA" id="ARBA00004414"/>
    </source>
</evidence>
<evidence type="ECO:0000313" key="8">
    <source>
        <dbReference type="Ensembl" id="ENSGALP00010036520.1"/>
    </source>
</evidence>
<dbReference type="CDD" id="cd04159">
    <property type="entry name" value="Arl10_like"/>
    <property type="match status" value="1"/>
</dbReference>
<dbReference type="GeneTree" id="ENSGT00940000159657"/>
<dbReference type="SMART" id="SM00178">
    <property type="entry name" value="SAR"/>
    <property type="match status" value="1"/>
</dbReference>
<evidence type="ECO:0000256" key="5">
    <source>
        <dbReference type="ARBA" id="ARBA00023134"/>
    </source>
</evidence>
<proteinExistence type="evidence at protein level"/>
<evidence type="ECO:0000256" key="2">
    <source>
        <dbReference type="ARBA" id="ARBA00004656"/>
    </source>
</evidence>
<dbReference type="SMART" id="SM00175">
    <property type="entry name" value="RAB"/>
    <property type="match status" value="1"/>
</dbReference>
<feature type="binding site" evidence="6">
    <location>
        <position position="134"/>
    </location>
    <ligand>
        <name>GTP</name>
        <dbReference type="ChEBI" id="CHEBI:37565"/>
    </ligand>
</feature>
<dbReference type="InterPro" id="IPR027417">
    <property type="entry name" value="P-loop_NTPase"/>
</dbReference>
<evidence type="ECO:0000256" key="7">
    <source>
        <dbReference type="PIRSR" id="PIRSR606689-2"/>
    </source>
</evidence>
<dbReference type="SMART" id="SM00177">
    <property type="entry name" value="ARF"/>
    <property type="match status" value="1"/>
</dbReference>
<dbReference type="InterPro" id="IPR006689">
    <property type="entry name" value="Small_GTPase_ARF/SAR"/>
</dbReference>
<keyword evidence="7" id="KW-0460">Magnesium</keyword>
<keyword evidence="9" id="KW-1185">Reference proteome</keyword>
<accession>A0A8V1A1Y4</accession>
<dbReference type="InterPro" id="IPR005225">
    <property type="entry name" value="Small_GTP-bd"/>
</dbReference>
<dbReference type="PROSITE" id="PS51419">
    <property type="entry name" value="RAB"/>
    <property type="match status" value="1"/>
</dbReference>
<protein>
    <submittedName>
        <fullName evidence="8">ADP ribosylation factor like GTPase 8A</fullName>
    </submittedName>
</protein>
<evidence type="ECO:0000256" key="6">
    <source>
        <dbReference type="PIRSR" id="PIRSR606689-1"/>
    </source>
</evidence>
<dbReference type="PANTHER" id="PTHR45732">
    <property type="entry name" value="ADP-RIBOSYLATION FACTOR-LIKE PROTEIN 8"/>
    <property type="match status" value="1"/>
</dbReference>
<dbReference type="GO" id="GO:0015031">
    <property type="term" value="P:protein transport"/>
    <property type="evidence" value="ECO:0007669"/>
    <property type="project" value="InterPro"/>
</dbReference>
<keyword evidence="4 6" id="KW-0547">Nucleotide-binding</keyword>
<dbReference type="GO" id="GO:1904115">
    <property type="term" value="C:axon cytoplasm"/>
    <property type="evidence" value="ECO:0007669"/>
    <property type="project" value="GOC"/>
</dbReference>
<feature type="binding site" evidence="7">
    <location>
        <position position="112"/>
    </location>
    <ligand>
        <name>Mg(2+)</name>
        <dbReference type="ChEBI" id="CHEBI:18420"/>
    </ligand>
</feature>
<dbReference type="AlphaFoldDB" id="A0A8V1A1Y4"/>
<name>A0A8V1A1Y4_CHICK</name>
<organism evidence="8 9">
    <name type="scientific">Gallus gallus</name>
    <name type="common">Chicken</name>
    <dbReference type="NCBI Taxonomy" id="9031"/>
    <lineage>
        <taxon>Eukaryota</taxon>
        <taxon>Metazoa</taxon>
        <taxon>Chordata</taxon>
        <taxon>Craniata</taxon>
        <taxon>Vertebrata</taxon>
        <taxon>Euteleostomi</taxon>
        <taxon>Archelosauria</taxon>
        <taxon>Archosauria</taxon>
        <taxon>Dinosauria</taxon>
        <taxon>Saurischia</taxon>
        <taxon>Theropoda</taxon>
        <taxon>Coelurosauria</taxon>
        <taxon>Aves</taxon>
        <taxon>Neognathae</taxon>
        <taxon>Galloanserae</taxon>
        <taxon>Galliformes</taxon>
        <taxon>Phasianidae</taxon>
        <taxon>Phasianinae</taxon>
        <taxon>Gallus</taxon>
    </lineage>
</organism>
<dbReference type="PANTHER" id="PTHR45732:SF4">
    <property type="entry name" value="ADP-RIBOSYLATION FACTOR-LIKE PROTEIN 8A"/>
    <property type="match status" value="1"/>
</dbReference>
<dbReference type="NCBIfam" id="TIGR00231">
    <property type="entry name" value="small_GTP"/>
    <property type="match status" value="1"/>
</dbReference>
<dbReference type="Gene3D" id="3.40.50.300">
    <property type="entry name" value="P-loop containing nucleotide triphosphate hydrolases"/>
    <property type="match status" value="1"/>
</dbReference>